<name>A0A1Y6AN36_9BACI</name>
<dbReference type="AlphaFoldDB" id="A0A1Y6AN36"/>
<organism evidence="1 2">
    <name type="scientific">Bacillus mobilis</name>
    <dbReference type="NCBI Taxonomy" id="2026190"/>
    <lineage>
        <taxon>Bacteria</taxon>
        <taxon>Bacillati</taxon>
        <taxon>Bacillota</taxon>
        <taxon>Bacilli</taxon>
        <taxon>Bacillales</taxon>
        <taxon>Bacillaceae</taxon>
        <taxon>Bacillus</taxon>
        <taxon>Bacillus cereus group</taxon>
    </lineage>
</organism>
<dbReference type="EMBL" id="FWZD01000072">
    <property type="protein sequence ID" value="SME45669.1"/>
    <property type="molecule type" value="Genomic_DNA"/>
</dbReference>
<evidence type="ECO:0000313" key="1">
    <source>
        <dbReference type="EMBL" id="SME45669.1"/>
    </source>
</evidence>
<reference evidence="2" key="1">
    <citation type="submission" date="2017-04" db="EMBL/GenBank/DDBJ databases">
        <authorList>
            <person name="Criscuolo A."/>
        </authorList>
    </citation>
    <scope>NUCLEOTIDE SEQUENCE [LARGE SCALE GENOMIC DNA]</scope>
</reference>
<dbReference type="Proteomes" id="UP000194439">
    <property type="component" value="Unassembled WGS sequence"/>
</dbReference>
<proteinExistence type="predicted"/>
<protein>
    <submittedName>
        <fullName evidence="1">Uncharacterized protein</fullName>
    </submittedName>
</protein>
<sequence>MLVPNKNQYDALKFAAVLLETQLENNEIKLRNFVLTGKKGIKSTVQYNKQDFQILRRSHEYTFPLLDGELELSLQLYENTSSHYRLFCYSKCNNVSGMLFSINLTTEKDAKGSIFLTQKIKFSDWLSGNEEYKKQFRRMKQRVFVNMLRKLNFEVTDT</sequence>
<evidence type="ECO:0000313" key="2">
    <source>
        <dbReference type="Proteomes" id="UP000194439"/>
    </source>
</evidence>
<gene>
    <name evidence="1" type="ORF">BACERE00185_05031</name>
</gene>
<accession>A0A1Y6AN36</accession>
<dbReference type="RefSeq" id="WP_088029786.1">
    <property type="nucleotide sequence ID" value="NZ_FWZD01000072.1"/>
</dbReference>